<dbReference type="OrthoDB" id="5918597at2759"/>
<dbReference type="GO" id="GO:0005576">
    <property type="term" value="C:extracellular region"/>
    <property type="evidence" value="ECO:0007669"/>
    <property type="project" value="UniProtKB-SubCell"/>
</dbReference>
<dbReference type="SMART" id="SM00020">
    <property type="entry name" value="Tryp_SPc"/>
    <property type="match status" value="1"/>
</dbReference>
<dbReference type="InterPro" id="IPR050430">
    <property type="entry name" value="Peptidase_S1"/>
</dbReference>
<dbReference type="SUPFAM" id="SSF50494">
    <property type="entry name" value="Trypsin-like serine proteases"/>
    <property type="match status" value="1"/>
</dbReference>
<feature type="domain" description="Peptidase S1" evidence="8">
    <location>
        <begin position="31"/>
        <end position="267"/>
    </location>
</feature>
<evidence type="ECO:0000256" key="6">
    <source>
        <dbReference type="ARBA" id="ARBA00023157"/>
    </source>
</evidence>
<name>A0A9W6UB00_9STRA</name>
<evidence type="ECO:0000259" key="8">
    <source>
        <dbReference type="PROSITE" id="PS50240"/>
    </source>
</evidence>
<dbReference type="InterPro" id="IPR001254">
    <property type="entry name" value="Trypsin_dom"/>
</dbReference>
<keyword evidence="10" id="KW-1185">Reference proteome</keyword>
<dbReference type="PANTHER" id="PTHR24276:SF98">
    <property type="entry name" value="FI18310P1-RELATED"/>
    <property type="match status" value="1"/>
</dbReference>
<evidence type="ECO:0000256" key="5">
    <source>
        <dbReference type="ARBA" id="ARBA00023026"/>
    </source>
</evidence>
<evidence type="ECO:0000256" key="2">
    <source>
        <dbReference type="ARBA" id="ARBA00007664"/>
    </source>
</evidence>
<protein>
    <submittedName>
        <fullName evidence="9">Unnamed protein product</fullName>
    </submittedName>
</protein>
<evidence type="ECO:0000256" key="4">
    <source>
        <dbReference type="ARBA" id="ARBA00022729"/>
    </source>
</evidence>
<sequence>MQHESRLHNLIVKVLSTLISASVLIGSVSAILGGTKVPQHTKTYVTGLRSTIDPNSPDDFSFCGGALISPTHVLTTASCTTTASANIVSVGAHYVNGGEDGDEIKVKTVTNHPHFNKDTLTNDFAVLTLAKPSKYKPVKLPAPGGSDIRSGMWSTVMGWGLTSASSNAMASEELLRLSQQVWSNEACHKALKSTTIDMSQVCAGGEQGKSPCQGDTGGPFIKENGNGDADDVLIGLVSGGSGCGVKGSPAIYARVSSALPWINSVVSTKNRALLVARQKCWIPHATAKMAIRSFSGSPDSENSPDFERGYNLAAGLWTRSYQRLPQLGEWQDKQLFVETLGTWAQCWLFIQLQLPKKTSVDLLEFVEGARVATDANLRAMNTAAFPEFLAGKENSSPDVAQSLQQYTTPAYYNQMALHAKKNYLQRNFYVECEGLTVEKAQLAQVIYRRLTEKEYENLVASKKPPTAVSPEATIEHLRLHVDVATVEDLKIVYIEDKTQHVQHQNVYRVVFESRVTEPEEIDWRIESMHIIEQKAVQRPMGASEGVTEGNKS</sequence>
<reference evidence="9" key="1">
    <citation type="submission" date="2023-04" db="EMBL/GenBank/DDBJ databases">
        <title>Phytophthora fragariaefolia NBRC 109709.</title>
        <authorList>
            <person name="Ichikawa N."/>
            <person name="Sato H."/>
            <person name="Tonouchi N."/>
        </authorList>
    </citation>
    <scope>NUCLEOTIDE SEQUENCE</scope>
    <source>
        <strain evidence="9">NBRC 109709</strain>
    </source>
</reference>
<evidence type="ECO:0000313" key="9">
    <source>
        <dbReference type="EMBL" id="GMF29632.1"/>
    </source>
</evidence>
<evidence type="ECO:0000256" key="3">
    <source>
        <dbReference type="ARBA" id="ARBA00022525"/>
    </source>
</evidence>
<dbReference type="PANTHER" id="PTHR24276">
    <property type="entry name" value="POLYSERASE-RELATED"/>
    <property type="match status" value="1"/>
</dbReference>
<dbReference type="Gene3D" id="2.40.10.10">
    <property type="entry name" value="Trypsin-like serine proteases"/>
    <property type="match status" value="1"/>
</dbReference>
<dbReference type="Pfam" id="PF00089">
    <property type="entry name" value="Trypsin"/>
    <property type="match status" value="1"/>
</dbReference>
<comment type="similarity">
    <text evidence="2">Belongs to the peptidase S1 family.</text>
</comment>
<dbReference type="CDD" id="cd00190">
    <property type="entry name" value="Tryp_SPc"/>
    <property type="match status" value="1"/>
</dbReference>
<dbReference type="InterPro" id="IPR043504">
    <property type="entry name" value="Peptidase_S1_PA_chymotrypsin"/>
</dbReference>
<dbReference type="PRINTS" id="PR00722">
    <property type="entry name" value="CHYMOTRYPSIN"/>
</dbReference>
<keyword evidence="6" id="KW-1015">Disulfide bond</keyword>
<evidence type="ECO:0000256" key="1">
    <source>
        <dbReference type="ARBA" id="ARBA00004613"/>
    </source>
</evidence>
<dbReference type="GO" id="GO:0006508">
    <property type="term" value="P:proteolysis"/>
    <property type="evidence" value="ECO:0007669"/>
    <property type="project" value="InterPro"/>
</dbReference>
<dbReference type="PROSITE" id="PS50240">
    <property type="entry name" value="TRYPSIN_DOM"/>
    <property type="match status" value="1"/>
</dbReference>
<keyword evidence="4" id="KW-0732">Signal</keyword>
<dbReference type="InterPro" id="IPR009003">
    <property type="entry name" value="Peptidase_S1_PA"/>
</dbReference>
<dbReference type="Proteomes" id="UP001165121">
    <property type="component" value="Unassembled WGS sequence"/>
</dbReference>
<dbReference type="EMBL" id="BSXT01000542">
    <property type="protein sequence ID" value="GMF29632.1"/>
    <property type="molecule type" value="Genomic_DNA"/>
</dbReference>
<organism evidence="9 10">
    <name type="scientific">Phytophthora fragariaefolia</name>
    <dbReference type="NCBI Taxonomy" id="1490495"/>
    <lineage>
        <taxon>Eukaryota</taxon>
        <taxon>Sar</taxon>
        <taxon>Stramenopiles</taxon>
        <taxon>Oomycota</taxon>
        <taxon>Peronosporomycetes</taxon>
        <taxon>Peronosporales</taxon>
        <taxon>Peronosporaceae</taxon>
        <taxon>Phytophthora</taxon>
    </lineage>
</organism>
<keyword evidence="5" id="KW-0843">Virulence</keyword>
<keyword evidence="7" id="KW-0325">Glycoprotein</keyword>
<dbReference type="AlphaFoldDB" id="A0A9W6UB00"/>
<gene>
    <name evidence="9" type="ORF">Pfra01_000638000</name>
</gene>
<evidence type="ECO:0000313" key="10">
    <source>
        <dbReference type="Proteomes" id="UP001165121"/>
    </source>
</evidence>
<proteinExistence type="inferred from homology"/>
<keyword evidence="3" id="KW-0964">Secreted</keyword>
<comment type="subcellular location">
    <subcellularLocation>
        <location evidence="1">Secreted</location>
    </subcellularLocation>
</comment>
<accession>A0A9W6UB00</accession>
<dbReference type="InterPro" id="IPR001314">
    <property type="entry name" value="Peptidase_S1A"/>
</dbReference>
<dbReference type="GO" id="GO:0004252">
    <property type="term" value="F:serine-type endopeptidase activity"/>
    <property type="evidence" value="ECO:0007669"/>
    <property type="project" value="InterPro"/>
</dbReference>
<evidence type="ECO:0000256" key="7">
    <source>
        <dbReference type="ARBA" id="ARBA00023180"/>
    </source>
</evidence>
<comment type="caution">
    <text evidence="9">The sequence shown here is derived from an EMBL/GenBank/DDBJ whole genome shotgun (WGS) entry which is preliminary data.</text>
</comment>